<name>A0A7X0IWL6_9HYPH</name>
<comment type="caution">
    <text evidence="1">The sequence shown here is derived from an EMBL/GenBank/DDBJ whole genome shotgun (WGS) entry which is preliminary data.</text>
</comment>
<dbReference type="AlphaFoldDB" id="A0A7X0IWL6"/>
<evidence type="ECO:0000313" key="2">
    <source>
        <dbReference type="Proteomes" id="UP000565576"/>
    </source>
</evidence>
<accession>A0A7X0IWL6</accession>
<sequence length="95" mass="10665">MLGFSPAGIPIYVFRYIWGGPRFVGTMAQDLLWLRPDAVRQTSGGFYQVDYGRLDVRMVSLDEEVSLDGDDNVMQAIARALKSAKSDDRCFALTR</sequence>
<reference evidence="1 2" key="1">
    <citation type="submission" date="2020-08" db="EMBL/GenBank/DDBJ databases">
        <title>Genomic Encyclopedia of Type Strains, Phase IV (KMG-V): Genome sequencing to study the core and pangenomes of soil and plant-associated prokaryotes.</title>
        <authorList>
            <person name="Whitman W."/>
        </authorList>
    </citation>
    <scope>NUCLEOTIDE SEQUENCE [LARGE SCALE GENOMIC DNA]</scope>
    <source>
        <strain evidence="1 2">SEMIA 4060</strain>
    </source>
</reference>
<organism evidence="1 2">
    <name type="scientific">Rhizobium lusitanum</name>
    <dbReference type="NCBI Taxonomy" id="293958"/>
    <lineage>
        <taxon>Bacteria</taxon>
        <taxon>Pseudomonadati</taxon>
        <taxon>Pseudomonadota</taxon>
        <taxon>Alphaproteobacteria</taxon>
        <taxon>Hyphomicrobiales</taxon>
        <taxon>Rhizobiaceae</taxon>
        <taxon>Rhizobium/Agrobacterium group</taxon>
        <taxon>Rhizobium</taxon>
    </lineage>
</organism>
<gene>
    <name evidence="1" type="ORF">GGD46_004366</name>
</gene>
<proteinExistence type="predicted"/>
<protein>
    <submittedName>
        <fullName evidence="1">Uncharacterized protein</fullName>
    </submittedName>
</protein>
<evidence type="ECO:0000313" key="1">
    <source>
        <dbReference type="EMBL" id="MBB6487066.1"/>
    </source>
</evidence>
<dbReference type="Proteomes" id="UP000565576">
    <property type="component" value="Unassembled WGS sequence"/>
</dbReference>
<dbReference type="EMBL" id="JACHBG010000011">
    <property type="protein sequence ID" value="MBB6487066.1"/>
    <property type="molecule type" value="Genomic_DNA"/>
</dbReference>